<proteinExistence type="predicted"/>
<organism evidence="1 2">
    <name type="scientific">Thioploca ingrica</name>
    <dbReference type="NCBI Taxonomy" id="40754"/>
    <lineage>
        <taxon>Bacteria</taxon>
        <taxon>Pseudomonadati</taxon>
        <taxon>Pseudomonadota</taxon>
        <taxon>Gammaproteobacteria</taxon>
        <taxon>Thiotrichales</taxon>
        <taxon>Thiotrichaceae</taxon>
        <taxon>Thioploca</taxon>
    </lineage>
</organism>
<accession>A0A090AH46</accession>
<dbReference type="Proteomes" id="UP000031623">
    <property type="component" value="Chromosome"/>
</dbReference>
<reference evidence="1 2" key="1">
    <citation type="journal article" date="2014" name="ISME J.">
        <title>Ecophysiology of Thioploca ingrica as revealed by the complete genome sequence supplemented with proteomic evidence.</title>
        <authorList>
            <person name="Kojima H."/>
            <person name="Ogura Y."/>
            <person name="Yamamoto N."/>
            <person name="Togashi T."/>
            <person name="Mori H."/>
            <person name="Watanabe T."/>
            <person name="Nemoto F."/>
            <person name="Kurokawa K."/>
            <person name="Hayashi T."/>
            <person name="Fukui M."/>
        </authorList>
    </citation>
    <scope>NUCLEOTIDE SEQUENCE [LARGE SCALE GENOMIC DNA]</scope>
</reference>
<evidence type="ECO:0000313" key="1">
    <source>
        <dbReference type="EMBL" id="BAP56549.1"/>
    </source>
</evidence>
<sequence length="76" mass="8760">MGNWILSHRADLASVKIADRHYSRKKPGTSQFVKPGRCIVLISKSTDTVWVSSYQLTKYVKHAWAGVWECSFFRND</sequence>
<name>A0A090AH46_9GAMM</name>
<dbReference type="STRING" id="40754.THII_2252"/>
<dbReference type="OrthoDB" id="8447034at2"/>
<protein>
    <submittedName>
        <fullName evidence="1">Uncharacterized protein</fullName>
    </submittedName>
</protein>
<gene>
    <name evidence="1" type="ORF">THII_2252</name>
</gene>
<dbReference type="AlphaFoldDB" id="A0A090AH46"/>
<dbReference type="HOGENOM" id="CLU_2653354_0_0_6"/>
<keyword evidence="2" id="KW-1185">Reference proteome</keyword>
<dbReference type="KEGG" id="tig:THII_2252"/>
<dbReference type="EMBL" id="AP014633">
    <property type="protein sequence ID" value="BAP56549.1"/>
    <property type="molecule type" value="Genomic_DNA"/>
</dbReference>
<evidence type="ECO:0000313" key="2">
    <source>
        <dbReference type="Proteomes" id="UP000031623"/>
    </source>
</evidence>